<evidence type="ECO:0000313" key="1">
    <source>
        <dbReference type="EMBL" id="KAJ1352657.1"/>
    </source>
</evidence>
<comment type="caution">
    <text evidence="1">The sequence shown here is derived from an EMBL/GenBank/DDBJ whole genome shotgun (WGS) entry which is preliminary data.</text>
</comment>
<gene>
    <name evidence="1" type="ORF">KIN20_009056</name>
</gene>
<sequence length="103" mass="11775">MRSQLGSNQLLGARDNSLTTQTWSKDNGCIIHNPKAKQLRSHFTSPIPNATWKHGISLMVTRHEEGSRLQQFAEDVEKTDTFQRDSYLVGKYHRATEDDLLYG</sequence>
<keyword evidence="2" id="KW-1185">Reference proteome</keyword>
<proteinExistence type="predicted"/>
<protein>
    <submittedName>
        <fullName evidence="1">Uncharacterized protein</fullName>
    </submittedName>
</protein>
<reference evidence="1" key="1">
    <citation type="submission" date="2021-06" db="EMBL/GenBank/DDBJ databases">
        <title>Parelaphostrongylus tenuis whole genome reference sequence.</title>
        <authorList>
            <person name="Garwood T.J."/>
            <person name="Larsen P.A."/>
            <person name="Fountain-Jones N.M."/>
            <person name="Garbe J.R."/>
            <person name="Macchietto M.G."/>
            <person name="Kania S.A."/>
            <person name="Gerhold R.W."/>
            <person name="Richards J.E."/>
            <person name="Wolf T.M."/>
        </authorList>
    </citation>
    <scope>NUCLEOTIDE SEQUENCE</scope>
    <source>
        <strain evidence="1">MNPRO001-30</strain>
        <tissue evidence="1">Meninges</tissue>
    </source>
</reference>
<dbReference type="AlphaFoldDB" id="A0AAD5MQ22"/>
<organism evidence="1 2">
    <name type="scientific">Parelaphostrongylus tenuis</name>
    <name type="common">Meningeal worm</name>
    <dbReference type="NCBI Taxonomy" id="148309"/>
    <lineage>
        <taxon>Eukaryota</taxon>
        <taxon>Metazoa</taxon>
        <taxon>Ecdysozoa</taxon>
        <taxon>Nematoda</taxon>
        <taxon>Chromadorea</taxon>
        <taxon>Rhabditida</taxon>
        <taxon>Rhabditina</taxon>
        <taxon>Rhabditomorpha</taxon>
        <taxon>Strongyloidea</taxon>
        <taxon>Metastrongylidae</taxon>
        <taxon>Parelaphostrongylus</taxon>
    </lineage>
</organism>
<dbReference type="EMBL" id="JAHQIW010001504">
    <property type="protein sequence ID" value="KAJ1352657.1"/>
    <property type="molecule type" value="Genomic_DNA"/>
</dbReference>
<dbReference type="Proteomes" id="UP001196413">
    <property type="component" value="Unassembled WGS sequence"/>
</dbReference>
<name>A0AAD5MQ22_PARTN</name>
<accession>A0AAD5MQ22</accession>
<evidence type="ECO:0000313" key="2">
    <source>
        <dbReference type="Proteomes" id="UP001196413"/>
    </source>
</evidence>